<evidence type="ECO:0000256" key="1">
    <source>
        <dbReference type="ARBA" id="ARBA00001974"/>
    </source>
</evidence>
<dbReference type="EC" id="1.17.1.-" evidence="4"/>
<dbReference type="InterPro" id="IPR036010">
    <property type="entry name" value="2Fe-2S_ferredoxin-like_sf"/>
</dbReference>
<dbReference type="GO" id="GO:0051537">
    <property type="term" value="F:2 iron, 2 sulfur cluster binding"/>
    <property type="evidence" value="ECO:0007669"/>
    <property type="project" value="UniProtKB-KW"/>
</dbReference>
<dbReference type="CDD" id="cd00207">
    <property type="entry name" value="fer2"/>
    <property type="match status" value="1"/>
</dbReference>
<dbReference type="PRINTS" id="PR00371">
    <property type="entry name" value="FPNCR"/>
</dbReference>
<reference evidence="4 5" key="1">
    <citation type="submission" date="2020-03" db="EMBL/GenBank/DDBJ databases">
        <authorList>
            <consortium name="Genoscope - CEA"/>
            <person name="William W."/>
        </authorList>
    </citation>
    <scope>NUCLEOTIDE SEQUENCE [LARGE SCALE GENOMIC DNA]</scope>
    <source>
        <strain evidence="5">DSM 16959</strain>
    </source>
</reference>
<name>A0A6S6Y4H2_9PROT</name>
<gene>
    <name evidence="4" type="primary">ascD</name>
    <name evidence="4" type="ORF">DENOEST_0336</name>
</gene>
<dbReference type="Pfam" id="PF00175">
    <property type="entry name" value="NAD_binding_1"/>
    <property type="match status" value="1"/>
</dbReference>
<dbReference type="InterPro" id="IPR001041">
    <property type="entry name" value="2Fe-2S_ferredoxin-type"/>
</dbReference>
<keyword evidence="2" id="KW-0411">Iron-sulfur</keyword>
<accession>A0A6S6Y4H2</accession>
<dbReference type="Pfam" id="PF00111">
    <property type="entry name" value="Fer2"/>
    <property type="match status" value="1"/>
</dbReference>
<sequence>MTYKITLKPSGHSFDAPADEPLLKSADQAGFKLPYGCSAGACGACKAKVVTGQVDYGDYQDHALSVEEKAAGMALMCCATPRSDLTVEVREVGALGSIAVRKLPCRVQKMERVASDVMVLQLKLPASEPLQFLAGQYLEFIRPDGSRRAFSIANAPHQNEFVEIHVRLVPDGEFTAQVFGTMKEKDILRIEAPLGSFFLREDSDRPIILLAGGTGFAPIKSLVEHALHKGIVRPIHLYWGARDKAGLYLDELPRRWATQHPHIHYIPVLSDAPVADAWQGRQGLVHQAVLKDFADLSGHDIYACGAPAMIEAAHSDFLARGLIEESFFADSFTFAAH</sequence>
<dbReference type="CDD" id="cd06189">
    <property type="entry name" value="flavin_oxioreductase"/>
    <property type="match status" value="1"/>
</dbReference>
<dbReference type="Gene3D" id="2.40.30.10">
    <property type="entry name" value="Translation factors"/>
    <property type="match status" value="1"/>
</dbReference>
<dbReference type="GO" id="GO:0016491">
    <property type="term" value="F:oxidoreductase activity"/>
    <property type="evidence" value="ECO:0007669"/>
    <property type="project" value="UniProtKB-KW"/>
</dbReference>
<keyword evidence="4" id="KW-0560">Oxidoreductase</keyword>
<dbReference type="SUPFAM" id="SSF54292">
    <property type="entry name" value="2Fe-2S ferredoxin-like"/>
    <property type="match status" value="1"/>
</dbReference>
<dbReference type="InterPro" id="IPR006058">
    <property type="entry name" value="2Fe2S_fd_BS"/>
</dbReference>
<dbReference type="Gene3D" id="3.10.20.30">
    <property type="match status" value="1"/>
</dbReference>
<dbReference type="InterPro" id="IPR017927">
    <property type="entry name" value="FAD-bd_FR_type"/>
</dbReference>
<dbReference type="Proteomes" id="UP000515733">
    <property type="component" value="Chromosome"/>
</dbReference>
<dbReference type="InterPro" id="IPR001433">
    <property type="entry name" value="OxRdtase_FAD/NAD-bd"/>
</dbReference>
<dbReference type="Gene3D" id="3.40.50.80">
    <property type="entry name" value="Nucleotide-binding domain of ferredoxin-NADP reductase (FNR) module"/>
    <property type="match status" value="1"/>
</dbReference>
<dbReference type="SUPFAM" id="SSF63380">
    <property type="entry name" value="Riboflavin synthase domain-like"/>
    <property type="match status" value="1"/>
</dbReference>
<dbReference type="InterPro" id="IPR050415">
    <property type="entry name" value="MRET"/>
</dbReference>
<dbReference type="InterPro" id="IPR012675">
    <property type="entry name" value="Beta-grasp_dom_sf"/>
</dbReference>
<dbReference type="PRINTS" id="PR00410">
    <property type="entry name" value="PHEHYDRXLASE"/>
</dbReference>
<protein>
    <submittedName>
        <fullName evidence="4">CDP-6-deoxy-L-threo-D-glycero-4-hexulose-3-dehydrase reductase</fullName>
        <ecNumber evidence="4">1.17.1.-</ecNumber>
    </submittedName>
</protein>
<evidence type="ECO:0000256" key="3">
    <source>
        <dbReference type="ARBA" id="ARBA00034078"/>
    </source>
</evidence>
<dbReference type="PANTHER" id="PTHR47354">
    <property type="entry name" value="NADH OXIDOREDUCTASE HCR"/>
    <property type="match status" value="1"/>
</dbReference>
<organism evidence="4 5">
    <name type="scientific">Denitratisoma oestradiolicum</name>
    <dbReference type="NCBI Taxonomy" id="311182"/>
    <lineage>
        <taxon>Bacteria</taxon>
        <taxon>Pseudomonadati</taxon>
        <taxon>Pseudomonadota</taxon>
        <taxon>Betaproteobacteria</taxon>
        <taxon>Nitrosomonadales</taxon>
        <taxon>Sterolibacteriaceae</taxon>
        <taxon>Denitratisoma</taxon>
    </lineage>
</organism>
<dbReference type="AlphaFoldDB" id="A0A6S6Y4H2"/>
<dbReference type="InterPro" id="IPR039261">
    <property type="entry name" value="FNR_nucleotide-bd"/>
</dbReference>
<dbReference type="SUPFAM" id="SSF52343">
    <property type="entry name" value="Ferredoxin reductase-like, C-terminal NADP-linked domain"/>
    <property type="match status" value="1"/>
</dbReference>
<dbReference type="PANTHER" id="PTHR47354:SF5">
    <property type="entry name" value="PROTEIN RFBI"/>
    <property type="match status" value="1"/>
</dbReference>
<dbReference type="InterPro" id="IPR008333">
    <property type="entry name" value="Cbr1-like_FAD-bd_dom"/>
</dbReference>
<dbReference type="Pfam" id="PF00970">
    <property type="entry name" value="FAD_binding_6"/>
    <property type="match status" value="1"/>
</dbReference>
<dbReference type="EMBL" id="LR778301">
    <property type="protein sequence ID" value="CAB1367508.1"/>
    <property type="molecule type" value="Genomic_DNA"/>
</dbReference>
<dbReference type="KEGG" id="doe:DENOEST_0336"/>
<dbReference type="InterPro" id="IPR017938">
    <property type="entry name" value="Riboflavin_synthase-like_b-brl"/>
</dbReference>
<keyword evidence="2" id="KW-0408">Iron</keyword>
<evidence type="ECO:0000313" key="4">
    <source>
        <dbReference type="EMBL" id="CAB1367508.1"/>
    </source>
</evidence>
<evidence type="ECO:0000256" key="2">
    <source>
        <dbReference type="ARBA" id="ARBA00022714"/>
    </source>
</evidence>
<dbReference type="OrthoDB" id="9806195at2"/>
<dbReference type="PROSITE" id="PS00197">
    <property type="entry name" value="2FE2S_FER_1"/>
    <property type="match status" value="1"/>
</dbReference>
<comment type="cofactor">
    <cofactor evidence="1">
        <name>FAD</name>
        <dbReference type="ChEBI" id="CHEBI:57692"/>
    </cofactor>
</comment>
<evidence type="ECO:0000313" key="5">
    <source>
        <dbReference type="Proteomes" id="UP000515733"/>
    </source>
</evidence>
<keyword evidence="5" id="KW-1185">Reference proteome</keyword>
<dbReference type="PROSITE" id="PS51384">
    <property type="entry name" value="FAD_FR"/>
    <property type="match status" value="1"/>
</dbReference>
<dbReference type="RefSeq" id="WP_145771453.1">
    <property type="nucleotide sequence ID" value="NZ_LR778301.1"/>
</dbReference>
<keyword evidence="2" id="KW-0001">2Fe-2S</keyword>
<dbReference type="PROSITE" id="PS51085">
    <property type="entry name" value="2FE2S_FER_2"/>
    <property type="match status" value="1"/>
</dbReference>
<keyword evidence="2" id="KW-0479">Metal-binding</keyword>
<proteinExistence type="predicted"/>
<comment type="cofactor">
    <cofactor evidence="3">
        <name>[2Fe-2S] cluster</name>
        <dbReference type="ChEBI" id="CHEBI:190135"/>
    </cofactor>
</comment>
<dbReference type="InterPro" id="IPR001709">
    <property type="entry name" value="Flavoprot_Pyr_Nucl_cyt_Rdtase"/>
</dbReference>